<dbReference type="NCBIfam" id="TIGR00132">
    <property type="entry name" value="gatA"/>
    <property type="match status" value="1"/>
</dbReference>
<name>A0A679J312_VARPD</name>
<sequence length="505" mass="53379">MMSSGELHQLSVVALAKALAERKVSAVEASQAFLGRMKAHESLGTFVDVNEEATLAQARAADALIAAGNAPALAGVPIAHKDIFVTTDFATTAGSKMLAGYRSPFDATVVKRLAEAGAVTLGKLSCDEFAMGSANENVAVPAVGHDKAVPVRNPWNRERIPGGSSGASAAAVAARLAPAATGTDTGGSIRQPASFCGVTGIKPTYGRASRYGMVAFASSLDQAGPMARSAEDCALLLSAFCGPDLDRDSTSLDKPAENFGRSLNDSLEGLRIGVPKEFFGEGVAPGVRAAVDAALAEYEKLGAKRVEVSLPRTELSIPVYYILAAAEASSNLSRFDGVKFGHRAKDFFDPNDKKRSALTQMYERTRAEGFGDEVKRRIMIGTYVLSHGYYDAYYLQAQKVRRMIADDFQQAFRQCDVIAGPAAPTTAWKLGEHGDDPVADYLADIFTLPASLAGLPGMSVPAGFDGGMPVGLQLIGNYFGEAKLLNAGHRFQQATDWHSRAPQGF</sequence>
<dbReference type="GO" id="GO:0016740">
    <property type="term" value="F:transferase activity"/>
    <property type="evidence" value="ECO:0007669"/>
    <property type="project" value="UniProtKB-KW"/>
</dbReference>
<evidence type="ECO:0000256" key="5">
    <source>
        <dbReference type="ARBA" id="ARBA00022840"/>
    </source>
</evidence>
<dbReference type="HAMAP" id="MF_00120">
    <property type="entry name" value="GatA"/>
    <property type="match status" value="1"/>
</dbReference>
<feature type="domain" description="Amidase" evidence="8">
    <location>
        <begin position="31"/>
        <end position="485"/>
    </location>
</feature>
<keyword evidence="5 7" id="KW-0067">ATP-binding</keyword>
<evidence type="ECO:0000256" key="6">
    <source>
        <dbReference type="ARBA" id="ARBA00022917"/>
    </source>
</evidence>
<dbReference type="GO" id="GO:0006412">
    <property type="term" value="P:translation"/>
    <property type="evidence" value="ECO:0007669"/>
    <property type="project" value="UniProtKB-UniRule"/>
</dbReference>
<dbReference type="GO" id="GO:0030956">
    <property type="term" value="C:glutamyl-tRNA(Gln) amidotransferase complex"/>
    <property type="evidence" value="ECO:0007669"/>
    <property type="project" value="InterPro"/>
</dbReference>
<feature type="active site" description="Charge relay system" evidence="7">
    <location>
        <position position="164"/>
    </location>
</feature>
<accession>A0A679J312</accession>
<proteinExistence type="inferred from homology"/>
<comment type="catalytic activity">
    <reaction evidence="7">
        <text>L-glutamyl-tRNA(Gln) + L-glutamine + ATP + H2O = L-glutaminyl-tRNA(Gln) + L-glutamate + ADP + phosphate + H(+)</text>
        <dbReference type="Rhea" id="RHEA:17521"/>
        <dbReference type="Rhea" id="RHEA-COMP:9681"/>
        <dbReference type="Rhea" id="RHEA-COMP:9684"/>
        <dbReference type="ChEBI" id="CHEBI:15377"/>
        <dbReference type="ChEBI" id="CHEBI:15378"/>
        <dbReference type="ChEBI" id="CHEBI:29985"/>
        <dbReference type="ChEBI" id="CHEBI:30616"/>
        <dbReference type="ChEBI" id="CHEBI:43474"/>
        <dbReference type="ChEBI" id="CHEBI:58359"/>
        <dbReference type="ChEBI" id="CHEBI:78520"/>
        <dbReference type="ChEBI" id="CHEBI:78521"/>
        <dbReference type="ChEBI" id="CHEBI:456216"/>
        <dbReference type="EC" id="6.3.5.7"/>
    </reaction>
</comment>
<dbReference type="InterPro" id="IPR000120">
    <property type="entry name" value="Amidase"/>
</dbReference>
<keyword evidence="4 7" id="KW-0547">Nucleotide-binding</keyword>
<evidence type="ECO:0000256" key="1">
    <source>
        <dbReference type="ARBA" id="ARBA00011123"/>
    </source>
</evidence>
<comment type="subunit">
    <text evidence="1 7">Heterotrimer of A, B and C subunits.</text>
</comment>
<dbReference type="Pfam" id="PF01425">
    <property type="entry name" value="Amidase"/>
    <property type="match status" value="1"/>
</dbReference>
<dbReference type="EMBL" id="LR743507">
    <property type="protein sequence ID" value="CAA2100653.1"/>
    <property type="molecule type" value="Genomic_DNA"/>
</dbReference>
<feature type="active site" description="Acyl-ester intermediate" evidence="7">
    <location>
        <position position="188"/>
    </location>
</feature>
<evidence type="ECO:0000256" key="3">
    <source>
        <dbReference type="ARBA" id="ARBA00022598"/>
    </source>
</evidence>
<evidence type="ECO:0000313" key="9">
    <source>
        <dbReference type="EMBL" id="CAA2100653.1"/>
    </source>
</evidence>
<keyword evidence="3 7" id="KW-0436">Ligase</keyword>
<dbReference type="PANTHER" id="PTHR11895:SF151">
    <property type="entry name" value="GLUTAMYL-TRNA(GLN) AMIDOTRANSFERASE SUBUNIT A"/>
    <property type="match status" value="1"/>
</dbReference>
<dbReference type="EC" id="6.3.5.7" evidence="7"/>
<dbReference type="GO" id="GO:0050567">
    <property type="term" value="F:glutaminyl-tRNA synthase (glutamine-hydrolyzing) activity"/>
    <property type="evidence" value="ECO:0007669"/>
    <property type="project" value="UniProtKB-UniRule"/>
</dbReference>
<dbReference type="AlphaFoldDB" id="A0A679J312"/>
<keyword evidence="6 7" id="KW-0648">Protein biosynthesis</keyword>
<comment type="function">
    <text evidence="7">Allows the formation of correctly charged Gln-tRNA(Gln) through the transamidation of misacylated Glu-tRNA(Gln) in organisms which lack glutaminyl-tRNA synthetase. The reaction takes place in the presence of glutamine and ATP through an activated gamma-phospho-Glu-tRNA(Gln).</text>
</comment>
<dbReference type="InterPro" id="IPR004412">
    <property type="entry name" value="GatA"/>
</dbReference>
<dbReference type="PANTHER" id="PTHR11895">
    <property type="entry name" value="TRANSAMIDASE"/>
    <property type="match status" value="1"/>
</dbReference>
<evidence type="ECO:0000256" key="4">
    <source>
        <dbReference type="ARBA" id="ARBA00022741"/>
    </source>
</evidence>
<keyword evidence="9" id="KW-0808">Transferase</keyword>
<protein>
    <recommendedName>
        <fullName evidence="2 7">Glutamyl-tRNA(Gln) amidotransferase subunit A</fullName>
        <shortName evidence="7">Glu-ADT subunit A</shortName>
        <ecNumber evidence="7">6.3.5.7</ecNumber>
    </recommendedName>
</protein>
<reference evidence="9" key="1">
    <citation type="submission" date="2019-12" db="EMBL/GenBank/DDBJ databases">
        <authorList>
            <person name="Cremers G."/>
        </authorList>
    </citation>
    <scope>NUCLEOTIDE SEQUENCE</scope>
    <source>
        <strain evidence="9">Vvax</strain>
    </source>
</reference>
<dbReference type="SUPFAM" id="SSF75304">
    <property type="entry name" value="Amidase signature (AS) enzymes"/>
    <property type="match status" value="1"/>
</dbReference>
<dbReference type="Gene3D" id="3.90.1300.10">
    <property type="entry name" value="Amidase signature (AS) domain"/>
    <property type="match status" value="1"/>
</dbReference>
<evidence type="ECO:0000259" key="8">
    <source>
        <dbReference type="Pfam" id="PF01425"/>
    </source>
</evidence>
<feature type="active site" description="Charge relay system" evidence="7">
    <location>
        <position position="81"/>
    </location>
</feature>
<evidence type="ECO:0000256" key="2">
    <source>
        <dbReference type="ARBA" id="ARBA00014428"/>
    </source>
</evidence>
<dbReference type="GO" id="GO:0005524">
    <property type="term" value="F:ATP binding"/>
    <property type="evidence" value="ECO:0007669"/>
    <property type="project" value="UniProtKB-KW"/>
</dbReference>
<dbReference type="InterPro" id="IPR023631">
    <property type="entry name" value="Amidase_dom"/>
</dbReference>
<comment type="similarity">
    <text evidence="7">Belongs to the amidase family. GatA subfamily.</text>
</comment>
<organism evidence="9">
    <name type="scientific">Variovorax paradoxus</name>
    <dbReference type="NCBI Taxonomy" id="34073"/>
    <lineage>
        <taxon>Bacteria</taxon>
        <taxon>Pseudomonadati</taxon>
        <taxon>Pseudomonadota</taxon>
        <taxon>Betaproteobacteria</taxon>
        <taxon>Burkholderiales</taxon>
        <taxon>Comamonadaceae</taxon>
        <taxon>Variovorax</taxon>
    </lineage>
</organism>
<gene>
    <name evidence="9" type="primary">gatA_2</name>
    <name evidence="7" type="synonym">gatA</name>
    <name evidence="9" type="ORF">VVAX_00852</name>
</gene>
<dbReference type="InterPro" id="IPR036928">
    <property type="entry name" value="AS_sf"/>
</dbReference>
<evidence type="ECO:0000256" key="7">
    <source>
        <dbReference type="HAMAP-Rule" id="MF_00120"/>
    </source>
</evidence>